<evidence type="ECO:0000256" key="1">
    <source>
        <dbReference type="ARBA" id="ARBA00004651"/>
    </source>
</evidence>
<keyword evidence="6 7" id="KW-0472">Membrane</keyword>
<keyword evidence="5 7" id="KW-1133">Transmembrane helix</keyword>
<evidence type="ECO:0000313" key="9">
    <source>
        <dbReference type="EMBL" id="MFG1374054.1"/>
    </source>
</evidence>
<dbReference type="InterPro" id="IPR035906">
    <property type="entry name" value="MetI-like_sf"/>
</dbReference>
<gene>
    <name evidence="9" type="ORF">V5F32_17890</name>
</gene>
<dbReference type="PANTHER" id="PTHR43163:SF9">
    <property type="entry name" value="ABC TRANSPORTER PERMEASE PROTEIN"/>
    <property type="match status" value="1"/>
</dbReference>
<name>A0ABW6ZZ64_9HYPH</name>
<protein>
    <submittedName>
        <fullName evidence="9">ABC transporter permease</fullName>
    </submittedName>
</protein>
<comment type="similarity">
    <text evidence="7">Belongs to the binding-protein-dependent transport system permease family.</text>
</comment>
<evidence type="ECO:0000256" key="3">
    <source>
        <dbReference type="ARBA" id="ARBA00022475"/>
    </source>
</evidence>
<dbReference type="EMBL" id="JBAFVH010000010">
    <property type="protein sequence ID" value="MFG1374054.1"/>
    <property type="molecule type" value="Genomic_DNA"/>
</dbReference>
<feature type="transmembrane region" description="Helical" evidence="7">
    <location>
        <begin position="15"/>
        <end position="33"/>
    </location>
</feature>
<evidence type="ECO:0000256" key="2">
    <source>
        <dbReference type="ARBA" id="ARBA00022448"/>
    </source>
</evidence>
<dbReference type="InterPro" id="IPR045621">
    <property type="entry name" value="BPD_transp_1_N"/>
</dbReference>
<comment type="caution">
    <text evidence="9">The sequence shown here is derived from an EMBL/GenBank/DDBJ whole genome shotgun (WGS) entry which is preliminary data.</text>
</comment>
<dbReference type="Proteomes" id="UP001604002">
    <property type="component" value="Unassembled WGS sequence"/>
</dbReference>
<evidence type="ECO:0000256" key="4">
    <source>
        <dbReference type="ARBA" id="ARBA00022692"/>
    </source>
</evidence>
<reference evidence="9 10" key="1">
    <citation type="submission" date="2024-02" db="EMBL/GenBank/DDBJ databases">
        <title>Expansion and revision of Xanthobacter and proposal of Roseixanthobacter gen. nov.</title>
        <authorList>
            <person name="Soltysiak M.P.M."/>
            <person name="Jalihal A."/>
            <person name="Ory A."/>
            <person name="Chrisophersen C."/>
            <person name="Lee A.D."/>
            <person name="Boulton J."/>
            <person name="Springer M."/>
        </authorList>
    </citation>
    <scope>NUCLEOTIDE SEQUENCE [LARGE SCALE GENOMIC DNA]</scope>
    <source>
        <strain evidence="9 10">23A</strain>
    </source>
</reference>
<dbReference type="PANTHER" id="PTHR43163">
    <property type="entry name" value="DIPEPTIDE TRANSPORT SYSTEM PERMEASE PROTEIN DPPB-RELATED"/>
    <property type="match status" value="1"/>
</dbReference>
<feature type="transmembrane region" description="Helical" evidence="7">
    <location>
        <begin position="145"/>
        <end position="165"/>
    </location>
</feature>
<feature type="transmembrane region" description="Helical" evidence="7">
    <location>
        <begin position="249"/>
        <end position="275"/>
    </location>
</feature>
<comment type="subcellular location">
    <subcellularLocation>
        <location evidence="1 7">Cell membrane</location>
        <topology evidence="1 7">Multi-pass membrane protein</topology>
    </subcellularLocation>
</comment>
<evidence type="ECO:0000259" key="8">
    <source>
        <dbReference type="PROSITE" id="PS50928"/>
    </source>
</evidence>
<accession>A0ABW6ZZ64</accession>
<dbReference type="SUPFAM" id="SSF161098">
    <property type="entry name" value="MetI-like"/>
    <property type="match status" value="1"/>
</dbReference>
<evidence type="ECO:0000313" key="10">
    <source>
        <dbReference type="Proteomes" id="UP001604002"/>
    </source>
</evidence>
<keyword evidence="4 7" id="KW-0812">Transmembrane</keyword>
<dbReference type="Pfam" id="PF00528">
    <property type="entry name" value="BPD_transp_1"/>
    <property type="match status" value="1"/>
</dbReference>
<sequence length="328" mass="35127">MRSLPRILKALRRTAVQAVPTIIGIVILNFFLLRLTPGDAADVLAGEAGAATVETLAALKAKFGFDLPALQQLVAYLNNLAHFSLGVSPRYNQPVSDLIAARLPNTLSLMGLALGFALVIGITFGAVMASFVGRVPDKVLSVLSLLFYSIPSFWIGLMLIVLFSVKLGWLPSGGAESIGAGLTGWESILDRARHQVLPAISLALFYVAIYARLTRGDMLEVKAQDHVRTARAKGLSPFAVTRGHVLRNALIPVTTMAGIHLAGLMGGAVVVETVYSWPGLGRLAYEAVMGRDFNVLLGILLLSSLLVVVTNALIDILQAWLDPRIEVR</sequence>
<keyword evidence="2 7" id="KW-0813">Transport</keyword>
<organism evidence="9 10">
    <name type="scientific">Xanthobacter oligotrophicus</name>
    <dbReference type="NCBI Taxonomy" id="2607286"/>
    <lineage>
        <taxon>Bacteria</taxon>
        <taxon>Pseudomonadati</taxon>
        <taxon>Pseudomonadota</taxon>
        <taxon>Alphaproteobacteria</taxon>
        <taxon>Hyphomicrobiales</taxon>
        <taxon>Xanthobacteraceae</taxon>
        <taxon>Xanthobacter</taxon>
    </lineage>
</organism>
<evidence type="ECO:0000256" key="7">
    <source>
        <dbReference type="RuleBase" id="RU363032"/>
    </source>
</evidence>
<dbReference type="Pfam" id="PF19300">
    <property type="entry name" value="BPD_transp_1_N"/>
    <property type="match status" value="1"/>
</dbReference>
<feature type="transmembrane region" description="Helical" evidence="7">
    <location>
        <begin position="295"/>
        <end position="314"/>
    </location>
</feature>
<feature type="domain" description="ABC transmembrane type-1" evidence="8">
    <location>
        <begin position="103"/>
        <end position="318"/>
    </location>
</feature>
<evidence type="ECO:0000256" key="6">
    <source>
        <dbReference type="ARBA" id="ARBA00023136"/>
    </source>
</evidence>
<dbReference type="RefSeq" id="WP_393993727.1">
    <property type="nucleotide sequence ID" value="NZ_JBAFVH010000010.1"/>
</dbReference>
<evidence type="ECO:0000256" key="5">
    <source>
        <dbReference type="ARBA" id="ARBA00022989"/>
    </source>
</evidence>
<dbReference type="Gene3D" id="1.10.3720.10">
    <property type="entry name" value="MetI-like"/>
    <property type="match status" value="1"/>
</dbReference>
<keyword evidence="10" id="KW-1185">Reference proteome</keyword>
<proteinExistence type="inferred from homology"/>
<dbReference type="CDD" id="cd06261">
    <property type="entry name" value="TM_PBP2"/>
    <property type="match status" value="1"/>
</dbReference>
<feature type="transmembrane region" description="Helical" evidence="7">
    <location>
        <begin position="112"/>
        <end position="133"/>
    </location>
</feature>
<feature type="transmembrane region" description="Helical" evidence="7">
    <location>
        <begin position="195"/>
        <end position="213"/>
    </location>
</feature>
<dbReference type="PROSITE" id="PS50928">
    <property type="entry name" value="ABC_TM1"/>
    <property type="match status" value="1"/>
</dbReference>
<keyword evidence="3" id="KW-1003">Cell membrane</keyword>
<dbReference type="InterPro" id="IPR000515">
    <property type="entry name" value="MetI-like"/>
</dbReference>